<accession>A0AAE1WIH8</accession>
<dbReference type="Proteomes" id="UP001289374">
    <property type="component" value="Unassembled WGS sequence"/>
</dbReference>
<evidence type="ECO:0000313" key="6">
    <source>
        <dbReference type="EMBL" id="KAK4394103.1"/>
    </source>
</evidence>
<dbReference type="EMBL" id="JACGWL010000010">
    <property type="protein sequence ID" value="KAK4394103.1"/>
    <property type="molecule type" value="Genomic_DNA"/>
</dbReference>
<keyword evidence="3" id="KW-0713">Self-incompatibility</keyword>
<evidence type="ECO:0000256" key="3">
    <source>
        <dbReference type="ARBA" id="ARBA00022471"/>
    </source>
</evidence>
<dbReference type="Pfam" id="PF05938">
    <property type="entry name" value="Self-incomp_S1"/>
    <property type="match status" value="1"/>
</dbReference>
<sequence>MVLELVSSPDIIGEAVLLGQRSFQISRIRNMEKHLQLSLLWSCVVSSGGLLAPPKEIACNVRQNVFPGQGYEVHIVNNLPDNSSPLFVHCASKDDDLGNHTLRLNDDFNWQFRMNIGLTTLYYCRFLWESKNKICDVFNKILAVDCESYDEKEDGNICFWSIRQDGFWLGNQNPPLALVQIYEWLLGQGLKEVSVQETLGEGTSFYFSSCRGHLQGSCVEFVKLARSSFAITDSIKGTPSCSSSGAPPIWAGDNSPEEVSEKVLRHGGLTIGLADVERSGVGARTAREDPPVAGARDVPAITSKALVLPGVSRVFCLFAVLLETSIITHVFNSVFPTDSAN</sequence>
<protein>
    <submittedName>
        <fullName evidence="6">S-protein74</fullName>
    </submittedName>
</protein>
<dbReference type="AlphaFoldDB" id="A0AAE1WIH8"/>
<dbReference type="PANTHER" id="PTHR31232">
    <property type="match status" value="1"/>
</dbReference>
<evidence type="ECO:0000256" key="1">
    <source>
        <dbReference type="ARBA" id="ARBA00004613"/>
    </source>
</evidence>
<reference evidence="6" key="2">
    <citation type="journal article" date="2024" name="Plant">
        <title>Genomic evolution and insights into agronomic trait innovations of Sesamum species.</title>
        <authorList>
            <person name="Miao H."/>
            <person name="Wang L."/>
            <person name="Qu L."/>
            <person name="Liu H."/>
            <person name="Sun Y."/>
            <person name="Le M."/>
            <person name="Wang Q."/>
            <person name="Wei S."/>
            <person name="Zheng Y."/>
            <person name="Lin W."/>
            <person name="Duan Y."/>
            <person name="Cao H."/>
            <person name="Xiong S."/>
            <person name="Wang X."/>
            <person name="Wei L."/>
            <person name="Li C."/>
            <person name="Ma Q."/>
            <person name="Ju M."/>
            <person name="Zhao R."/>
            <person name="Li G."/>
            <person name="Mu C."/>
            <person name="Tian Q."/>
            <person name="Mei H."/>
            <person name="Zhang T."/>
            <person name="Gao T."/>
            <person name="Zhang H."/>
        </authorList>
    </citation>
    <scope>NUCLEOTIDE SEQUENCE</scope>
    <source>
        <strain evidence="6">K16</strain>
    </source>
</reference>
<organism evidence="6 7">
    <name type="scientific">Sesamum angolense</name>
    <dbReference type="NCBI Taxonomy" id="2727404"/>
    <lineage>
        <taxon>Eukaryota</taxon>
        <taxon>Viridiplantae</taxon>
        <taxon>Streptophyta</taxon>
        <taxon>Embryophyta</taxon>
        <taxon>Tracheophyta</taxon>
        <taxon>Spermatophyta</taxon>
        <taxon>Magnoliopsida</taxon>
        <taxon>eudicotyledons</taxon>
        <taxon>Gunneridae</taxon>
        <taxon>Pentapetalae</taxon>
        <taxon>asterids</taxon>
        <taxon>lamiids</taxon>
        <taxon>Lamiales</taxon>
        <taxon>Pedaliaceae</taxon>
        <taxon>Sesamum</taxon>
    </lineage>
</organism>
<evidence type="ECO:0000256" key="5">
    <source>
        <dbReference type="ARBA" id="ARBA00022729"/>
    </source>
</evidence>
<dbReference type="InterPro" id="IPR010264">
    <property type="entry name" value="Self-incomp_S1"/>
</dbReference>
<evidence type="ECO:0000313" key="7">
    <source>
        <dbReference type="Proteomes" id="UP001289374"/>
    </source>
</evidence>
<name>A0AAE1WIH8_9LAMI</name>
<gene>
    <name evidence="6" type="ORF">Sango_1881100</name>
</gene>
<proteinExistence type="inferred from homology"/>
<dbReference type="GO" id="GO:0005576">
    <property type="term" value="C:extracellular region"/>
    <property type="evidence" value="ECO:0007669"/>
    <property type="project" value="UniProtKB-SubCell"/>
</dbReference>
<reference evidence="6" key="1">
    <citation type="submission" date="2020-06" db="EMBL/GenBank/DDBJ databases">
        <authorList>
            <person name="Li T."/>
            <person name="Hu X."/>
            <person name="Zhang T."/>
            <person name="Song X."/>
            <person name="Zhang H."/>
            <person name="Dai N."/>
            <person name="Sheng W."/>
            <person name="Hou X."/>
            <person name="Wei L."/>
        </authorList>
    </citation>
    <scope>NUCLEOTIDE SEQUENCE</scope>
    <source>
        <strain evidence="6">K16</strain>
        <tissue evidence="6">Leaf</tissue>
    </source>
</reference>
<comment type="caution">
    <text evidence="6">The sequence shown here is derived from an EMBL/GenBank/DDBJ whole genome shotgun (WGS) entry which is preliminary data.</text>
</comment>
<evidence type="ECO:0000256" key="4">
    <source>
        <dbReference type="ARBA" id="ARBA00022525"/>
    </source>
</evidence>
<keyword evidence="7" id="KW-1185">Reference proteome</keyword>
<comment type="similarity">
    <text evidence="2">Belongs to the plant self-incompatibility (S1) protein family.</text>
</comment>
<dbReference type="PANTHER" id="PTHR31232:SF172">
    <property type="entry name" value="S-PROTEIN HOMOLOG"/>
    <property type="match status" value="1"/>
</dbReference>
<dbReference type="GO" id="GO:0060320">
    <property type="term" value="P:rejection of self pollen"/>
    <property type="evidence" value="ECO:0007669"/>
    <property type="project" value="UniProtKB-KW"/>
</dbReference>
<keyword evidence="5" id="KW-0732">Signal</keyword>
<evidence type="ECO:0000256" key="2">
    <source>
        <dbReference type="ARBA" id="ARBA00005581"/>
    </source>
</evidence>
<keyword evidence="4" id="KW-0964">Secreted</keyword>
<comment type="subcellular location">
    <subcellularLocation>
        <location evidence="1">Secreted</location>
    </subcellularLocation>
</comment>